<feature type="non-terminal residue" evidence="1">
    <location>
        <position position="1"/>
    </location>
</feature>
<evidence type="ECO:0000313" key="2">
    <source>
        <dbReference type="Proteomes" id="UP000437017"/>
    </source>
</evidence>
<keyword evidence="2" id="KW-1185">Reference proteome</keyword>
<dbReference type="Proteomes" id="UP000437017">
    <property type="component" value="Unassembled WGS sequence"/>
</dbReference>
<gene>
    <name evidence="1" type="ORF">E2I00_004225</name>
</gene>
<dbReference type="AlphaFoldDB" id="A0A643AU32"/>
<name>A0A643AU32_BALPH</name>
<reference evidence="1 2" key="1">
    <citation type="journal article" date="2019" name="PLoS ONE">
        <title>Genomic analyses reveal an absence of contemporary introgressive admixture between fin whales and blue whales, despite known hybrids.</title>
        <authorList>
            <person name="Westbury M.V."/>
            <person name="Petersen B."/>
            <person name="Lorenzen E.D."/>
        </authorList>
    </citation>
    <scope>NUCLEOTIDE SEQUENCE [LARGE SCALE GENOMIC DNA]</scope>
    <source>
        <strain evidence="1">FinWhale-01</strain>
    </source>
</reference>
<accession>A0A643AU32</accession>
<comment type="caution">
    <text evidence="1">The sequence shown here is derived from an EMBL/GenBank/DDBJ whole genome shotgun (WGS) entry which is preliminary data.</text>
</comment>
<proteinExistence type="predicted"/>
<evidence type="ECO:0000313" key="1">
    <source>
        <dbReference type="EMBL" id="KAB0338181.1"/>
    </source>
</evidence>
<organism evidence="1 2">
    <name type="scientific">Balaenoptera physalus</name>
    <name type="common">Fin whale</name>
    <name type="synonym">Balaena physalus</name>
    <dbReference type="NCBI Taxonomy" id="9770"/>
    <lineage>
        <taxon>Eukaryota</taxon>
        <taxon>Metazoa</taxon>
        <taxon>Chordata</taxon>
        <taxon>Craniata</taxon>
        <taxon>Vertebrata</taxon>
        <taxon>Euteleostomi</taxon>
        <taxon>Mammalia</taxon>
        <taxon>Eutheria</taxon>
        <taxon>Laurasiatheria</taxon>
        <taxon>Artiodactyla</taxon>
        <taxon>Whippomorpha</taxon>
        <taxon>Cetacea</taxon>
        <taxon>Mysticeti</taxon>
        <taxon>Balaenopteridae</taxon>
        <taxon>Balaenoptera</taxon>
    </lineage>
</organism>
<sequence>FHAKGPRGSVDQISRRSCCAYAGSTWRPLFYLARVEKWDGWWTGSSRDVKVAAERFRQCATRIHLDEIRTSDDSPAGCLGEVDQMVRRRYWE</sequence>
<dbReference type="EMBL" id="SGJD01044835">
    <property type="protein sequence ID" value="KAB0338181.1"/>
    <property type="molecule type" value="Genomic_DNA"/>
</dbReference>
<protein>
    <submittedName>
        <fullName evidence="1">Uncharacterized protein</fullName>
    </submittedName>
</protein>